<organism evidence="1 2">
    <name type="scientific">Candidatus Dorea gallistercoris</name>
    <dbReference type="NCBI Taxonomy" id="2838542"/>
    <lineage>
        <taxon>Bacteria</taxon>
        <taxon>Bacillati</taxon>
        <taxon>Bacillota</taxon>
        <taxon>Clostridia</taxon>
        <taxon>Lachnospirales</taxon>
        <taxon>Lachnospiraceae</taxon>
        <taxon>Dorea</taxon>
    </lineage>
</organism>
<evidence type="ECO:0000313" key="1">
    <source>
        <dbReference type="EMBL" id="HIW83437.1"/>
    </source>
</evidence>
<evidence type="ECO:0000313" key="2">
    <source>
        <dbReference type="Proteomes" id="UP000824263"/>
    </source>
</evidence>
<dbReference type="AlphaFoldDB" id="A0A9D1RB73"/>
<sequence>MKINQDKHGFFSPERYSAKQAMIQELMEISFDLAGEEVRQELILDIVSEQEADCLDIRISYRNGNPDQEFYDALWEEPWFTANELTARDYLECDLYEFYIDVFDYDYRVEKLTQEQQEHLMDSFSAVERALKETYGEAAAFEIYFDQEHQVEYDG</sequence>
<protein>
    <submittedName>
        <fullName evidence="1">Uncharacterized protein</fullName>
    </submittedName>
</protein>
<reference evidence="1" key="2">
    <citation type="submission" date="2021-04" db="EMBL/GenBank/DDBJ databases">
        <authorList>
            <person name="Gilroy R."/>
        </authorList>
    </citation>
    <scope>NUCLEOTIDE SEQUENCE</scope>
    <source>
        <strain evidence="1">ChiSxjej1B13-11762</strain>
    </source>
</reference>
<reference evidence="1" key="1">
    <citation type="journal article" date="2021" name="PeerJ">
        <title>Extensive microbial diversity within the chicken gut microbiome revealed by metagenomics and culture.</title>
        <authorList>
            <person name="Gilroy R."/>
            <person name="Ravi A."/>
            <person name="Getino M."/>
            <person name="Pursley I."/>
            <person name="Horton D.L."/>
            <person name="Alikhan N.F."/>
            <person name="Baker D."/>
            <person name="Gharbi K."/>
            <person name="Hall N."/>
            <person name="Watson M."/>
            <person name="Adriaenssens E.M."/>
            <person name="Foster-Nyarko E."/>
            <person name="Jarju S."/>
            <person name="Secka A."/>
            <person name="Antonio M."/>
            <person name="Oren A."/>
            <person name="Chaudhuri R.R."/>
            <person name="La Ragione R."/>
            <person name="Hildebrand F."/>
            <person name="Pallen M.J."/>
        </authorList>
    </citation>
    <scope>NUCLEOTIDE SEQUENCE</scope>
    <source>
        <strain evidence="1">ChiSxjej1B13-11762</strain>
    </source>
</reference>
<gene>
    <name evidence="1" type="ORF">H9873_03850</name>
</gene>
<proteinExistence type="predicted"/>
<comment type="caution">
    <text evidence="1">The sequence shown here is derived from an EMBL/GenBank/DDBJ whole genome shotgun (WGS) entry which is preliminary data.</text>
</comment>
<name>A0A9D1RB73_9FIRM</name>
<accession>A0A9D1RB73</accession>
<dbReference type="Proteomes" id="UP000824263">
    <property type="component" value="Unassembled WGS sequence"/>
</dbReference>
<dbReference type="EMBL" id="DXGF01000070">
    <property type="protein sequence ID" value="HIW83437.1"/>
    <property type="molecule type" value="Genomic_DNA"/>
</dbReference>